<dbReference type="Pfam" id="PF03358">
    <property type="entry name" value="FMN_red"/>
    <property type="match status" value="1"/>
</dbReference>
<gene>
    <name evidence="4" type="ORF">SAMN04488542_13714</name>
</gene>
<dbReference type="SUPFAM" id="SSF52218">
    <property type="entry name" value="Flavoproteins"/>
    <property type="match status" value="1"/>
</dbReference>
<dbReference type="PANTHER" id="PTHR43278:SF4">
    <property type="entry name" value="NAD(P)H-DEPENDENT FMN-CONTAINING OXIDOREDUCTASE YWQN-RELATED"/>
    <property type="match status" value="1"/>
</dbReference>
<dbReference type="InterPro" id="IPR051796">
    <property type="entry name" value="ISF_SsuE-like"/>
</dbReference>
<organism evidence="4 5">
    <name type="scientific">Fontibacillus panacisegetis</name>
    <dbReference type="NCBI Taxonomy" id="670482"/>
    <lineage>
        <taxon>Bacteria</taxon>
        <taxon>Bacillati</taxon>
        <taxon>Bacillota</taxon>
        <taxon>Bacilli</taxon>
        <taxon>Bacillales</taxon>
        <taxon>Paenibacillaceae</taxon>
        <taxon>Fontibacillus</taxon>
    </lineage>
</organism>
<evidence type="ECO:0000313" key="4">
    <source>
        <dbReference type="EMBL" id="SDG34697.1"/>
    </source>
</evidence>
<protein>
    <submittedName>
        <fullName evidence="4">Multimeric flavodoxin WrbA</fullName>
    </submittedName>
</protein>
<evidence type="ECO:0000313" key="5">
    <source>
        <dbReference type="Proteomes" id="UP000198972"/>
    </source>
</evidence>
<proteinExistence type="predicted"/>
<dbReference type="RefSeq" id="WP_091235641.1">
    <property type="nucleotide sequence ID" value="NZ_FNBG01000037.1"/>
</dbReference>
<dbReference type="PANTHER" id="PTHR43278">
    <property type="entry name" value="NAD(P)H-DEPENDENT FMN-CONTAINING OXIDOREDUCTASE YWQN-RELATED"/>
    <property type="match status" value="1"/>
</dbReference>
<keyword evidence="2" id="KW-0288">FMN</keyword>
<dbReference type="Proteomes" id="UP000198972">
    <property type="component" value="Unassembled WGS sequence"/>
</dbReference>
<dbReference type="AlphaFoldDB" id="A0A1G7TH59"/>
<accession>A0A1G7TH59</accession>
<dbReference type="OrthoDB" id="9805976at2"/>
<keyword evidence="5" id="KW-1185">Reference proteome</keyword>
<evidence type="ECO:0000256" key="2">
    <source>
        <dbReference type="ARBA" id="ARBA00022643"/>
    </source>
</evidence>
<dbReference type="GO" id="GO:0016491">
    <property type="term" value="F:oxidoreductase activity"/>
    <property type="evidence" value="ECO:0007669"/>
    <property type="project" value="InterPro"/>
</dbReference>
<keyword evidence="1" id="KW-0285">Flavoprotein</keyword>
<feature type="domain" description="NADPH-dependent FMN reductase-like" evidence="3">
    <location>
        <begin position="1"/>
        <end position="123"/>
    </location>
</feature>
<evidence type="ECO:0000259" key="3">
    <source>
        <dbReference type="Pfam" id="PF03358"/>
    </source>
</evidence>
<dbReference type="Gene3D" id="3.40.50.360">
    <property type="match status" value="1"/>
</dbReference>
<reference evidence="4 5" key="1">
    <citation type="submission" date="2016-10" db="EMBL/GenBank/DDBJ databases">
        <authorList>
            <person name="de Groot N.N."/>
        </authorList>
    </citation>
    <scope>NUCLEOTIDE SEQUENCE [LARGE SCALE GENOMIC DNA]</scope>
    <source>
        <strain evidence="4 5">DSM 28129</strain>
    </source>
</reference>
<dbReference type="InterPro" id="IPR029039">
    <property type="entry name" value="Flavoprotein-like_sf"/>
</dbReference>
<name>A0A1G7TH59_9BACL</name>
<dbReference type="InterPro" id="IPR005025">
    <property type="entry name" value="FMN_Rdtase-like_dom"/>
</dbReference>
<dbReference type="EMBL" id="FNBG01000037">
    <property type="protein sequence ID" value="SDG34697.1"/>
    <property type="molecule type" value="Genomic_DNA"/>
</dbReference>
<sequence>MSIIVLHGSTRDDGNTEQLAEHVLKGIPHDNILLRDKKILPIDDLRHAEGGFRPVEDDYDEVIQRVLEHDVLIFATPVYWYGMTGILKNFIDRWSQSLRDERYDFKALIAQKRAYVIAVGGDQPRIKALPLIQQFKYTFDFVNLPFQGYIIGQASKPGDIVKDTRAAKEAEWLNEELRQQ</sequence>
<dbReference type="STRING" id="670482.SAMN04488542_13714"/>
<evidence type="ECO:0000256" key="1">
    <source>
        <dbReference type="ARBA" id="ARBA00022630"/>
    </source>
</evidence>